<sequence>MTAVGTVPLPEAKEVRDMLSGLVGKPVNVLPGAPVTPTPDKPVSVAIYVDPQKAVTALCVMDLGASAYTGSALALLPPGGAQDAVEEDGELSGMQVEALYEVVNVLSALFNKEGARHSKLDTLVAPGDDIPGDVAGMLAAFNRIDLAIEVPTYGKGALSLIVP</sequence>
<evidence type="ECO:0000313" key="2">
    <source>
        <dbReference type="Proteomes" id="UP000322499"/>
    </source>
</evidence>
<dbReference type="Proteomes" id="UP000322499">
    <property type="component" value="Unassembled WGS sequence"/>
</dbReference>
<dbReference type="RefSeq" id="WP_166533047.1">
    <property type="nucleotide sequence ID" value="NZ_VNHW01000005.1"/>
</dbReference>
<evidence type="ECO:0000313" key="1">
    <source>
        <dbReference type="EMBL" id="TYP88137.1"/>
    </source>
</evidence>
<dbReference type="EMBL" id="VNHW01000005">
    <property type="protein sequence ID" value="TYP88137.1"/>
    <property type="molecule type" value="Genomic_DNA"/>
</dbReference>
<keyword evidence="2" id="KW-1185">Reference proteome</keyword>
<proteinExistence type="predicted"/>
<protein>
    <recommendedName>
        <fullName evidence="3">Chemotaxis phosphatase CheX-like domain-containing protein</fullName>
    </recommendedName>
</protein>
<comment type="caution">
    <text evidence="1">The sequence shown here is derived from an EMBL/GenBank/DDBJ whole genome shotgun (WGS) entry which is preliminary data.</text>
</comment>
<accession>A0A5S5CWJ9</accession>
<gene>
    <name evidence="1" type="ORF">BD833_105314</name>
</gene>
<organism evidence="1 2">
    <name type="scientific">Blastococcus xanthinilyticus</name>
    <dbReference type="NCBI Taxonomy" id="1564164"/>
    <lineage>
        <taxon>Bacteria</taxon>
        <taxon>Bacillati</taxon>
        <taxon>Actinomycetota</taxon>
        <taxon>Actinomycetes</taxon>
        <taxon>Geodermatophilales</taxon>
        <taxon>Geodermatophilaceae</taxon>
        <taxon>Blastococcus</taxon>
    </lineage>
</organism>
<dbReference type="AlphaFoldDB" id="A0A5S5CWJ9"/>
<evidence type="ECO:0008006" key="3">
    <source>
        <dbReference type="Google" id="ProtNLM"/>
    </source>
</evidence>
<reference evidence="1 2" key="1">
    <citation type="submission" date="2019-07" db="EMBL/GenBank/DDBJ databases">
        <title>Genomic Encyclopedia of Archaeal and Bacterial Type Strains, Phase II (KMG-II): from individual species to whole genera.</title>
        <authorList>
            <person name="Goeker M."/>
        </authorList>
    </citation>
    <scope>NUCLEOTIDE SEQUENCE [LARGE SCALE GENOMIC DNA]</scope>
    <source>
        <strain evidence="1 2">DSM 46842</strain>
    </source>
</reference>
<name>A0A5S5CWJ9_9ACTN</name>